<evidence type="ECO:0000313" key="4">
    <source>
        <dbReference type="Proteomes" id="UP001596528"/>
    </source>
</evidence>
<dbReference type="Proteomes" id="UP001596528">
    <property type="component" value="Unassembled WGS sequence"/>
</dbReference>
<dbReference type="Pfam" id="PF21278">
    <property type="entry name" value="YlmH_1st"/>
    <property type="match status" value="1"/>
</dbReference>
<dbReference type="SUPFAM" id="SSF55174">
    <property type="entry name" value="Alpha-L RNA-binding motif"/>
    <property type="match status" value="1"/>
</dbReference>
<dbReference type="Gene3D" id="3.10.290.10">
    <property type="entry name" value="RNA-binding S4 domain"/>
    <property type="match status" value="1"/>
</dbReference>
<gene>
    <name evidence="3" type="ORF">ACFQWB_01845</name>
</gene>
<proteinExistence type="predicted"/>
<dbReference type="PROSITE" id="PS50889">
    <property type="entry name" value="S4"/>
    <property type="match status" value="1"/>
</dbReference>
<dbReference type="InterPro" id="IPR012677">
    <property type="entry name" value="Nucleotide-bd_a/b_plait_sf"/>
</dbReference>
<dbReference type="RefSeq" id="WP_138787732.1">
    <property type="nucleotide sequence ID" value="NZ_JBHTGQ010000002.1"/>
</dbReference>
<dbReference type="SMART" id="SM00363">
    <property type="entry name" value="S4"/>
    <property type="match status" value="1"/>
</dbReference>
<dbReference type="CDD" id="cd00165">
    <property type="entry name" value="S4"/>
    <property type="match status" value="1"/>
</dbReference>
<comment type="caution">
    <text evidence="3">The sequence shown here is derived from an EMBL/GenBank/DDBJ whole genome shotgun (WGS) entry which is preliminary data.</text>
</comment>
<evidence type="ECO:0000313" key="3">
    <source>
        <dbReference type="EMBL" id="MFC7748689.1"/>
    </source>
</evidence>
<feature type="domain" description="RNA-binding S4" evidence="2">
    <location>
        <begin position="184"/>
        <end position="241"/>
    </location>
</feature>
<dbReference type="Pfam" id="PF17774">
    <property type="entry name" value="YlmH_RBD"/>
    <property type="match status" value="1"/>
</dbReference>
<dbReference type="Gene3D" id="3.30.70.330">
    <property type="match status" value="1"/>
</dbReference>
<dbReference type="InterPro" id="IPR048443">
    <property type="entry name" value="RqcP2_N"/>
</dbReference>
<dbReference type="EMBL" id="JBHTGQ010000002">
    <property type="protein sequence ID" value="MFC7748689.1"/>
    <property type="molecule type" value="Genomic_DNA"/>
</dbReference>
<organism evidence="3 4">
    <name type="scientific">Paenibacillus thermoaerophilus</name>
    <dbReference type="NCBI Taxonomy" id="1215385"/>
    <lineage>
        <taxon>Bacteria</taxon>
        <taxon>Bacillati</taxon>
        <taxon>Bacillota</taxon>
        <taxon>Bacilli</taxon>
        <taxon>Bacillales</taxon>
        <taxon>Paenibacillaceae</taxon>
        <taxon>Paenibacillus</taxon>
    </lineage>
</organism>
<name>A0ABW2V1J7_9BACL</name>
<reference evidence="4" key="1">
    <citation type="journal article" date="2019" name="Int. J. Syst. Evol. Microbiol.">
        <title>The Global Catalogue of Microorganisms (GCM) 10K type strain sequencing project: providing services to taxonomists for standard genome sequencing and annotation.</title>
        <authorList>
            <consortium name="The Broad Institute Genomics Platform"/>
            <consortium name="The Broad Institute Genome Sequencing Center for Infectious Disease"/>
            <person name="Wu L."/>
            <person name="Ma J."/>
        </authorList>
    </citation>
    <scope>NUCLEOTIDE SEQUENCE [LARGE SCALE GENOMIC DNA]</scope>
    <source>
        <strain evidence="4">JCM 18657</strain>
    </source>
</reference>
<accession>A0ABW2V1J7</accession>
<sequence length="260" mass="29652">MSSELHAHFHPDERPFVDKALEWIQRSARQHDVKRTDFLDPRQAWILESLVNREADVQLLLFGGYKQAERRRALIAPDYLMPEPEECGVALIEATSPDGKFAELDHGDFLGALTALGVKRDKLGDIHLHEDACHILVAEELADYFSLNLRQVHRVHVFTQRLPLERLRPAETQFQEMKLSVASMRLDGILSDVCRMSRAKVLPPIKAGRCKVNWKVEEDPGKPLRQGDVVSLQGFGRFKILELEGESKSGRIRLRVGKYS</sequence>
<keyword evidence="4" id="KW-1185">Reference proteome</keyword>
<keyword evidence="1" id="KW-0694">RNA-binding</keyword>
<dbReference type="InterPro" id="IPR036986">
    <property type="entry name" value="S4_RNA-bd_sf"/>
</dbReference>
<protein>
    <submittedName>
        <fullName evidence="3">RNA-binding protein</fullName>
    </submittedName>
</protein>
<evidence type="ECO:0000259" key="2">
    <source>
        <dbReference type="SMART" id="SM00363"/>
    </source>
</evidence>
<dbReference type="InterPro" id="IPR040591">
    <property type="entry name" value="RqcP2_RBD"/>
</dbReference>
<dbReference type="Gene3D" id="3.30.1370.160">
    <property type="match status" value="1"/>
</dbReference>
<evidence type="ECO:0000256" key="1">
    <source>
        <dbReference type="PROSITE-ProRule" id="PRU00182"/>
    </source>
</evidence>
<dbReference type="InterPro" id="IPR002942">
    <property type="entry name" value="S4_RNA-bd"/>
</dbReference>